<dbReference type="PANTHER" id="PTHR34183:SF8">
    <property type="entry name" value="ENDOLYTIC PEPTIDOGLYCAN TRANSGLYCOSYLASE RLPA-RELATED"/>
    <property type="match status" value="1"/>
</dbReference>
<evidence type="ECO:0000259" key="5">
    <source>
        <dbReference type="Pfam" id="PF03330"/>
    </source>
</evidence>
<reference evidence="6 7" key="1">
    <citation type="journal article" date="2009" name="J. Bacteriol.">
        <title>Genome sequences of three Agrobacterium biovars help elucidate the evolution of multichromosome genomes in bacteria.</title>
        <authorList>
            <person name="Slater S.C."/>
            <person name="Goldman B.S."/>
            <person name="Goodner B."/>
            <person name="Setubal J.C."/>
            <person name="Farrand S.K."/>
            <person name="Nester E.W."/>
            <person name="Burr T.J."/>
            <person name="Banta L."/>
            <person name="Dickerman A.W."/>
            <person name="Paulsen I."/>
            <person name="Otten L."/>
            <person name="Suen G."/>
            <person name="Welch R."/>
            <person name="Almeida N.F."/>
            <person name="Arnold F."/>
            <person name="Burton O.T."/>
            <person name="Du Z."/>
            <person name="Ewing A."/>
            <person name="Godsy E."/>
            <person name="Heisel S."/>
            <person name="Houmiel K.L."/>
            <person name="Jhaveri J."/>
            <person name="Lu J."/>
            <person name="Miller N.M."/>
            <person name="Norton S."/>
            <person name="Chen Q."/>
            <person name="Phoolcharoen W."/>
            <person name="Ohlin V."/>
            <person name="Ondrusek D."/>
            <person name="Pride N."/>
            <person name="Stricklin S.L."/>
            <person name="Sun J."/>
            <person name="Wheeler C."/>
            <person name="Wilson L."/>
            <person name="Zhu H."/>
            <person name="Wood D.W."/>
        </authorList>
    </citation>
    <scope>NUCLEOTIDE SEQUENCE [LARGE SCALE GENOMIC DNA]</scope>
    <source>
        <strain evidence="7">S4 / ATCC BAA-846</strain>
    </source>
</reference>
<evidence type="ECO:0000256" key="3">
    <source>
        <dbReference type="HAMAP-Rule" id="MF_02071"/>
    </source>
</evidence>
<comment type="function">
    <text evidence="3">Lytic transglycosylase with a strong preference for naked glycan strands that lack stem peptides.</text>
</comment>
<dbReference type="EC" id="4.2.2.-" evidence="3"/>
<keyword evidence="6" id="KW-0449">Lipoprotein</keyword>
<proteinExistence type="inferred from homology"/>
<dbReference type="PANTHER" id="PTHR34183">
    <property type="entry name" value="ENDOLYTIC PEPTIDOGLYCAN TRANSGLYCOSYLASE RLPA"/>
    <property type="match status" value="1"/>
</dbReference>
<dbReference type="GO" id="GO:0000270">
    <property type="term" value="P:peptidoglycan metabolic process"/>
    <property type="evidence" value="ECO:0007669"/>
    <property type="project" value="UniProtKB-UniRule"/>
</dbReference>
<evidence type="ECO:0000256" key="4">
    <source>
        <dbReference type="RuleBase" id="RU003495"/>
    </source>
</evidence>
<sequence length="144" mass="15201">MPFLTTFKPPYANFISEIAKGNENLVPLSRSVLIAAAITSLVAFSPLQAFAANGCGGASWYALYSRTASGERMNPTTFTAAHKSLPFGSKVKVTNRNNGKTVVVRINDRGPFIKGRVLDLSKAAAADIGMVGSGTAKVCYELIG</sequence>
<feature type="domain" description="RlpA-like protein double-psi beta-barrel" evidence="5">
    <location>
        <begin position="55"/>
        <end position="140"/>
    </location>
</feature>
<dbReference type="InterPro" id="IPR034718">
    <property type="entry name" value="RlpA"/>
</dbReference>
<dbReference type="SUPFAM" id="SSF50685">
    <property type="entry name" value="Barwin-like endoglucanases"/>
    <property type="match status" value="1"/>
</dbReference>
<protein>
    <recommendedName>
        <fullName evidence="3">Endolytic peptidoglycan transglycosylase RlpA</fullName>
        <ecNumber evidence="3">4.2.2.-</ecNumber>
    </recommendedName>
</protein>
<comment type="similarity">
    <text evidence="3 4">Belongs to the RlpA family.</text>
</comment>
<dbReference type="Gene3D" id="2.40.40.10">
    <property type="entry name" value="RlpA-like domain"/>
    <property type="match status" value="1"/>
</dbReference>
<dbReference type="KEGG" id="avi:Avi_0337"/>
<dbReference type="NCBIfam" id="TIGR00413">
    <property type="entry name" value="rlpA"/>
    <property type="match status" value="1"/>
</dbReference>
<organism evidence="6 7">
    <name type="scientific">Allorhizobium ampelinum (strain ATCC BAA-846 / DSM 112012 / S4)</name>
    <name type="common">Agrobacterium vitis (strain S4)</name>
    <dbReference type="NCBI Taxonomy" id="311402"/>
    <lineage>
        <taxon>Bacteria</taxon>
        <taxon>Pseudomonadati</taxon>
        <taxon>Pseudomonadota</taxon>
        <taxon>Alphaproteobacteria</taxon>
        <taxon>Hyphomicrobiales</taxon>
        <taxon>Rhizobiaceae</taxon>
        <taxon>Rhizobium/Agrobacterium group</taxon>
        <taxon>Allorhizobium</taxon>
        <taxon>Allorhizobium ampelinum</taxon>
    </lineage>
</organism>
<keyword evidence="1 3" id="KW-0456">Lyase</keyword>
<dbReference type="HOGENOM" id="CLU_042923_7_1_5"/>
<dbReference type="AlphaFoldDB" id="B9JZB2"/>
<dbReference type="Pfam" id="PF03330">
    <property type="entry name" value="DPBB_1"/>
    <property type="match status" value="1"/>
</dbReference>
<dbReference type="CDD" id="cd22268">
    <property type="entry name" value="DPBB_RlpA-like"/>
    <property type="match status" value="1"/>
</dbReference>
<accession>B9JZB2</accession>
<dbReference type="Proteomes" id="UP000001596">
    <property type="component" value="Chromosome 1"/>
</dbReference>
<keyword evidence="2 3" id="KW-0961">Cell wall biogenesis/degradation</keyword>
<dbReference type="InterPro" id="IPR036908">
    <property type="entry name" value="RlpA-like_sf"/>
</dbReference>
<gene>
    <name evidence="3" type="primary">rlpA</name>
    <name evidence="6" type="ordered locus">Avi_0337</name>
</gene>
<dbReference type="InterPro" id="IPR009009">
    <property type="entry name" value="RlpA-like_DPBB"/>
</dbReference>
<evidence type="ECO:0000313" key="6">
    <source>
        <dbReference type="EMBL" id="ACM35224.1"/>
    </source>
</evidence>
<dbReference type="GO" id="GO:0071555">
    <property type="term" value="P:cell wall organization"/>
    <property type="evidence" value="ECO:0007669"/>
    <property type="project" value="UniProtKB-KW"/>
</dbReference>
<dbReference type="GO" id="GO:0008932">
    <property type="term" value="F:lytic endotransglycosylase activity"/>
    <property type="evidence" value="ECO:0007669"/>
    <property type="project" value="UniProtKB-UniRule"/>
</dbReference>
<evidence type="ECO:0000313" key="7">
    <source>
        <dbReference type="Proteomes" id="UP000001596"/>
    </source>
</evidence>
<keyword evidence="7" id="KW-1185">Reference proteome</keyword>
<dbReference type="InterPro" id="IPR012997">
    <property type="entry name" value="RplA"/>
</dbReference>
<dbReference type="EMBL" id="CP000633">
    <property type="protein sequence ID" value="ACM35224.1"/>
    <property type="molecule type" value="Genomic_DNA"/>
</dbReference>
<evidence type="ECO:0000256" key="1">
    <source>
        <dbReference type="ARBA" id="ARBA00023239"/>
    </source>
</evidence>
<dbReference type="eggNOG" id="COG0797">
    <property type="taxonomic scope" value="Bacteria"/>
</dbReference>
<name>B9JZB2_ALLAM</name>
<dbReference type="HAMAP" id="MF_02071">
    <property type="entry name" value="RlpA"/>
    <property type="match status" value="1"/>
</dbReference>
<dbReference type="STRING" id="311402.Avi_0337"/>
<evidence type="ECO:0000256" key="2">
    <source>
        <dbReference type="ARBA" id="ARBA00023316"/>
    </source>
</evidence>